<dbReference type="InterPro" id="IPR002921">
    <property type="entry name" value="Fungal_lipase-type"/>
</dbReference>
<feature type="domain" description="Fungal lipase-type" evidence="12">
    <location>
        <begin position="312"/>
        <end position="450"/>
    </location>
</feature>
<evidence type="ECO:0000256" key="6">
    <source>
        <dbReference type="ARBA" id="ARBA00022723"/>
    </source>
</evidence>
<keyword evidence="11" id="KW-0784">Thiamine biosynthesis</keyword>
<dbReference type="Pfam" id="PF01764">
    <property type="entry name" value="Lipase_3"/>
    <property type="match status" value="1"/>
</dbReference>
<evidence type="ECO:0000313" key="14">
    <source>
        <dbReference type="Proteomes" id="UP001633002"/>
    </source>
</evidence>
<evidence type="ECO:0000259" key="12">
    <source>
        <dbReference type="Pfam" id="PF01764"/>
    </source>
</evidence>
<dbReference type="CDD" id="cd00519">
    <property type="entry name" value="Lipase_3"/>
    <property type="match status" value="1"/>
</dbReference>
<evidence type="ECO:0000256" key="8">
    <source>
        <dbReference type="ARBA" id="ARBA00022777"/>
    </source>
</evidence>
<evidence type="ECO:0000256" key="11">
    <source>
        <dbReference type="ARBA" id="ARBA00022977"/>
    </source>
</evidence>
<comment type="catalytic activity">
    <reaction evidence="1">
        <text>5-(2-hydroxyethyl)-4-methylthiazole + ATP = 4-methyl-5-(2-phosphooxyethyl)-thiazole + ADP + H(+)</text>
        <dbReference type="Rhea" id="RHEA:24212"/>
        <dbReference type="ChEBI" id="CHEBI:15378"/>
        <dbReference type="ChEBI" id="CHEBI:17957"/>
        <dbReference type="ChEBI" id="CHEBI:30616"/>
        <dbReference type="ChEBI" id="CHEBI:58296"/>
        <dbReference type="ChEBI" id="CHEBI:456216"/>
        <dbReference type="EC" id="2.7.1.50"/>
    </reaction>
</comment>
<keyword evidence="10" id="KW-0460">Magnesium</keyword>
<dbReference type="EMBL" id="JBJQOH010000006">
    <property type="protein sequence ID" value="KAL3685923.1"/>
    <property type="molecule type" value="Genomic_DNA"/>
</dbReference>
<dbReference type="InterPro" id="IPR051218">
    <property type="entry name" value="Sec_MonoDiacylglyc_Lipase"/>
</dbReference>
<evidence type="ECO:0000313" key="13">
    <source>
        <dbReference type="EMBL" id="KAL3685923.1"/>
    </source>
</evidence>
<dbReference type="GO" id="GO:0046872">
    <property type="term" value="F:metal ion binding"/>
    <property type="evidence" value="ECO:0007669"/>
    <property type="project" value="UniProtKB-KW"/>
</dbReference>
<dbReference type="PRINTS" id="PR01099">
    <property type="entry name" value="HYETHTZKNASE"/>
</dbReference>
<keyword evidence="6" id="KW-0479">Metal-binding</keyword>
<dbReference type="Pfam" id="PF02110">
    <property type="entry name" value="HK"/>
    <property type="match status" value="1"/>
</dbReference>
<reference evidence="13 14" key="1">
    <citation type="submission" date="2024-09" db="EMBL/GenBank/DDBJ databases">
        <title>Chromosome-scale assembly of Riccia sorocarpa.</title>
        <authorList>
            <person name="Paukszto L."/>
        </authorList>
    </citation>
    <scope>NUCLEOTIDE SEQUENCE [LARGE SCALE GENOMIC DNA]</scope>
    <source>
        <strain evidence="13">LP-2024</strain>
        <tissue evidence="13">Aerial parts of the thallus</tissue>
    </source>
</reference>
<dbReference type="SUPFAM" id="SSF53474">
    <property type="entry name" value="alpha/beta-Hydrolases"/>
    <property type="match status" value="1"/>
</dbReference>
<keyword evidence="14" id="KW-1185">Reference proteome</keyword>
<evidence type="ECO:0000256" key="4">
    <source>
        <dbReference type="ARBA" id="ARBA00012129"/>
    </source>
</evidence>
<sequence length="518" mass="57772">MAISTESWGSEAWKALCKVRETTPLVQCITNFVSMHIMANSLLADGASPVMVHVIEELLEFTSLSSALGINIGTLSPDWIFSMKAAAIRANECQKPRVLDPVGVGATRFRTEKCIELINLKPNVIRGNVSEIMAVVGEWNVCTGEWQQNILKTAYRRSRFLADLLAGSRLQLGQRRLVSFLFSLFCHLGDITTFKRAENGVNISPGGGERQQGRQRQGGKNAKWTQTVLESLSPKHFLQEHSRDCLYNRTLALYVVEYAAAVYVDNPPSLLAWNCSRCRGLTAGFQIVELVVDVPHCLQAYVGVAEDLKAMVIAFRGTQETSYQNWAEDLYFRQLDLNYPGIEGAMVHSGFYVAYHNTTLRESVMRGVQTILASRNDLSTIVTGHSMGGAMASLCALDLAANYGLKDLKVITFGQPRIGNSIFAATYNAFVPNTVRMTHSHDIVPHLPPYYTLLGEKTYHHFATEVWIFKIQVGRLQYEFEEVCDSSGEDPFCSRSVTGNSIMDHLQYLGVYLKRVDE</sequence>
<dbReference type="Gene3D" id="3.40.1190.20">
    <property type="match status" value="1"/>
</dbReference>
<evidence type="ECO:0000256" key="7">
    <source>
        <dbReference type="ARBA" id="ARBA00022741"/>
    </source>
</evidence>
<dbReference type="InterPro" id="IPR000417">
    <property type="entry name" value="Hyethyz_kinase"/>
</dbReference>
<dbReference type="GO" id="GO:0005524">
    <property type="term" value="F:ATP binding"/>
    <property type="evidence" value="ECO:0007669"/>
    <property type="project" value="UniProtKB-KW"/>
</dbReference>
<comment type="cofactor">
    <cofactor evidence="2">
        <name>Mg(2+)</name>
        <dbReference type="ChEBI" id="CHEBI:18420"/>
    </cofactor>
</comment>
<dbReference type="GO" id="GO:0009228">
    <property type="term" value="P:thiamine biosynthetic process"/>
    <property type="evidence" value="ECO:0007669"/>
    <property type="project" value="UniProtKB-KW"/>
</dbReference>
<dbReference type="AlphaFoldDB" id="A0ABD3H339"/>
<protein>
    <recommendedName>
        <fullName evidence="4">hydroxyethylthiazole kinase</fullName>
        <ecNumber evidence="4">2.7.1.50</ecNumber>
    </recommendedName>
</protein>
<keyword evidence="5" id="KW-0808">Transferase</keyword>
<name>A0ABD3H339_9MARC</name>
<dbReference type="GO" id="GO:0004417">
    <property type="term" value="F:hydroxyethylthiazole kinase activity"/>
    <property type="evidence" value="ECO:0007669"/>
    <property type="project" value="UniProtKB-EC"/>
</dbReference>
<dbReference type="SUPFAM" id="SSF53613">
    <property type="entry name" value="Ribokinase-like"/>
    <property type="match status" value="1"/>
</dbReference>
<gene>
    <name evidence="13" type="ORF">R1sor_003945</name>
</gene>
<dbReference type="Gene3D" id="3.40.50.1820">
    <property type="entry name" value="alpha/beta hydrolase"/>
    <property type="match status" value="1"/>
</dbReference>
<keyword evidence="7" id="KW-0547">Nucleotide-binding</keyword>
<evidence type="ECO:0000256" key="9">
    <source>
        <dbReference type="ARBA" id="ARBA00022840"/>
    </source>
</evidence>
<accession>A0ABD3H339</accession>
<evidence type="ECO:0000256" key="10">
    <source>
        <dbReference type="ARBA" id="ARBA00022842"/>
    </source>
</evidence>
<evidence type="ECO:0000256" key="5">
    <source>
        <dbReference type="ARBA" id="ARBA00022679"/>
    </source>
</evidence>
<evidence type="ECO:0000256" key="3">
    <source>
        <dbReference type="ARBA" id="ARBA00004868"/>
    </source>
</evidence>
<evidence type="ECO:0000256" key="2">
    <source>
        <dbReference type="ARBA" id="ARBA00001946"/>
    </source>
</evidence>
<dbReference type="PANTHER" id="PTHR45856">
    <property type="entry name" value="ALPHA/BETA-HYDROLASES SUPERFAMILY PROTEIN"/>
    <property type="match status" value="1"/>
</dbReference>
<dbReference type="InterPro" id="IPR029056">
    <property type="entry name" value="Ribokinase-like"/>
</dbReference>
<keyword evidence="9" id="KW-0067">ATP-binding</keyword>
<dbReference type="InterPro" id="IPR029058">
    <property type="entry name" value="AB_hydrolase_fold"/>
</dbReference>
<comment type="pathway">
    <text evidence="3">Cofactor biosynthesis; thiamine diphosphate biosynthesis; 4-methyl-5-(2-phosphoethyl)-thiazole from 5-(2-hydroxyethyl)-4-methylthiazole: step 1/1.</text>
</comment>
<keyword evidence="8" id="KW-0418">Kinase</keyword>
<proteinExistence type="predicted"/>
<organism evidence="13 14">
    <name type="scientific">Riccia sorocarpa</name>
    <dbReference type="NCBI Taxonomy" id="122646"/>
    <lineage>
        <taxon>Eukaryota</taxon>
        <taxon>Viridiplantae</taxon>
        <taxon>Streptophyta</taxon>
        <taxon>Embryophyta</taxon>
        <taxon>Marchantiophyta</taxon>
        <taxon>Marchantiopsida</taxon>
        <taxon>Marchantiidae</taxon>
        <taxon>Marchantiales</taxon>
        <taxon>Ricciaceae</taxon>
        <taxon>Riccia</taxon>
    </lineage>
</organism>
<comment type="caution">
    <text evidence="13">The sequence shown here is derived from an EMBL/GenBank/DDBJ whole genome shotgun (WGS) entry which is preliminary data.</text>
</comment>
<dbReference type="PANTHER" id="PTHR45856:SF11">
    <property type="entry name" value="FUNGAL LIPASE-LIKE DOMAIN-CONTAINING PROTEIN"/>
    <property type="match status" value="1"/>
</dbReference>
<dbReference type="Proteomes" id="UP001633002">
    <property type="component" value="Unassembled WGS sequence"/>
</dbReference>
<dbReference type="EC" id="2.7.1.50" evidence="4"/>
<evidence type="ECO:0000256" key="1">
    <source>
        <dbReference type="ARBA" id="ARBA00001771"/>
    </source>
</evidence>